<dbReference type="Proteomes" id="UP000537131">
    <property type="component" value="Unassembled WGS sequence"/>
</dbReference>
<evidence type="ECO:0000256" key="5">
    <source>
        <dbReference type="ARBA" id="ARBA00022989"/>
    </source>
</evidence>
<sequence length="310" mass="33932">MLKFILKRIVYMFITLWVVITATFALMHALPGDPLAGLARELPAQIKANYYAKYGLDKPVSQQYVVYLKNLVKGDLGESLTNPGRDVKNEIKKQLPVTGQIGVQAVAMGFVIGITLGVIAAFNRNKTPDYVVIFIALLGVSIPSFVLAALLQYFLTVKATLLPTTGWGGFKFSILPSIALSFAAIATYARYMRTSCLEVVGQDYILTARAKGVSDFNLIWKHIIRNAILPAITILGPEIAAVLTGSFVIETIFSIPGLGSNFVTSINNRDFTMIMGMTIFYAALYILALLIVDILYALADPRIRIDGGKR</sequence>
<dbReference type="Pfam" id="PF00528">
    <property type="entry name" value="BPD_transp_1"/>
    <property type="match status" value="1"/>
</dbReference>
<keyword evidence="4 7" id="KW-0812">Transmembrane</keyword>
<comment type="subcellular location">
    <subcellularLocation>
        <location evidence="1 7">Cell membrane</location>
        <topology evidence="1 7">Multi-pass membrane protein</topology>
    </subcellularLocation>
</comment>
<evidence type="ECO:0000256" key="4">
    <source>
        <dbReference type="ARBA" id="ARBA00022692"/>
    </source>
</evidence>
<dbReference type="AlphaFoldDB" id="A0A7Y0EHW6"/>
<feature type="domain" description="ABC transmembrane type-1" evidence="8">
    <location>
        <begin position="95"/>
        <end position="296"/>
    </location>
</feature>
<dbReference type="SUPFAM" id="SSF161098">
    <property type="entry name" value="MetI-like"/>
    <property type="match status" value="1"/>
</dbReference>
<evidence type="ECO:0000313" key="10">
    <source>
        <dbReference type="Proteomes" id="UP000537131"/>
    </source>
</evidence>
<keyword evidence="10" id="KW-1185">Reference proteome</keyword>
<dbReference type="GO" id="GO:0055085">
    <property type="term" value="P:transmembrane transport"/>
    <property type="evidence" value="ECO:0007669"/>
    <property type="project" value="InterPro"/>
</dbReference>
<feature type="transmembrane region" description="Helical" evidence="7">
    <location>
        <begin position="227"/>
        <end position="253"/>
    </location>
</feature>
<evidence type="ECO:0000256" key="3">
    <source>
        <dbReference type="ARBA" id="ARBA00022475"/>
    </source>
</evidence>
<evidence type="ECO:0000259" key="8">
    <source>
        <dbReference type="PROSITE" id="PS50928"/>
    </source>
</evidence>
<dbReference type="EMBL" id="JABBNI010000025">
    <property type="protein sequence ID" value="NMM63778.1"/>
    <property type="molecule type" value="Genomic_DNA"/>
</dbReference>
<dbReference type="Gene3D" id="1.10.3720.10">
    <property type="entry name" value="MetI-like"/>
    <property type="match status" value="1"/>
</dbReference>
<feature type="transmembrane region" description="Helical" evidence="7">
    <location>
        <begin position="273"/>
        <end position="299"/>
    </location>
</feature>
<feature type="transmembrane region" description="Helical" evidence="7">
    <location>
        <begin position="9"/>
        <end position="30"/>
    </location>
</feature>
<dbReference type="RefSeq" id="WP_169298360.1">
    <property type="nucleotide sequence ID" value="NZ_JABBNI010000025.1"/>
</dbReference>
<gene>
    <name evidence="9" type="ORF">HBE96_14065</name>
</gene>
<evidence type="ECO:0000256" key="1">
    <source>
        <dbReference type="ARBA" id="ARBA00004651"/>
    </source>
</evidence>
<keyword evidence="2 7" id="KW-0813">Transport</keyword>
<feature type="transmembrane region" description="Helical" evidence="7">
    <location>
        <begin position="130"/>
        <end position="155"/>
    </location>
</feature>
<dbReference type="InterPro" id="IPR035906">
    <property type="entry name" value="MetI-like_sf"/>
</dbReference>
<feature type="transmembrane region" description="Helical" evidence="7">
    <location>
        <begin position="101"/>
        <end position="123"/>
    </location>
</feature>
<evidence type="ECO:0000256" key="2">
    <source>
        <dbReference type="ARBA" id="ARBA00022448"/>
    </source>
</evidence>
<organism evidence="9 10">
    <name type="scientific">Clostridium muellerianum</name>
    <dbReference type="NCBI Taxonomy" id="2716538"/>
    <lineage>
        <taxon>Bacteria</taxon>
        <taxon>Bacillati</taxon>
        <taxon>Bacillota</taxon>
        <taxon>Clostridia</taxon>
        <taxon>Eubacteriales</taxon>
        <taxon>Clostridiaceae</taxon>
        <taxon>Clostridium</taxon>
    </lineage>
</organism>
<reference evidence="9 10" key="1">
    <citation type="submission" date="2020-04" db="EMBL/GenBank/DDBJ databases">
        <authorList>
            <person name="Doyle D.A."/>
        </authorList>
    </citation>
    <scope>NUCLEOTIDE SEQUENCE [LARGE SCALE GENOMIC DNA]</scope>
    <source>
        <strain evidence="9 10">P21</strain>
    </source>
</reference>
<name>A0A7Y0EHW6_9CLOT</name>
<evidence type="ECO:0000313" key="9">
    <source>
        <dbReference type="EMBL" id="NMM63778.1"/>
    </source>
</evidence>
<comment type="caution">
    <text evidence="9">The sequence shown here is derived from an EMBL/GenBank/DDBJ whole genome shotgun (WGS) entry which is preliminary data.</text>
</comment>
<dbReference type="PROSITE" id="PS50928">
    <property type="entry name" value="ABC_TM1"/>
    <property type="match status" value="1"/>
</dbReference>
<dbReference type="InterPro" id="IPR000515">
    <property type="entry name" value="MetI-like"/>
</dbReference>
<evidence type="ECO:0000256" key="6">
    <source>
        <dbReference type="ARBA" id="ARBA00023136"/>
    </source>
</evidence>
<dbReference type="GO" id="GO:0005886">
    <property type="term" value="C:plasma membrane"/>
    <property type="evidence" value="ECO:0007669"/>
    <property type="project" value="UniProtKB-SubCell"/>
</dbReference>
<keyword evidence="6 7" id="KW-0472">Membrane</keyword>
<dbReference type="Pfam" id="PF19300">
    <property type="entry name" value="BPD_transp_1_N"/>
    <property type="match status" value="1"/>
</dbReference>
<accession>A0A7Y0EHW6</accession>
<feature type="transmembrane region" description="Helical" evidence="7">
    <location>
        <begin position="167"/>
        <end position="189"/>
    </location>
</feature>
<comment type="similarity">
    <text evidence="7">Belongs to the binding-protein-dependent transport system permease family.</text>
</comment>
<keyword evidence="3" id="KW-1003">Cell membrane</keyword>
<protein>
    <submittedName>
        <fullName evidence="9">ABC transporter permease</fullName>
    </submittedName>
</protein>
<keyword evidence="5 7" id="KW-1133">Transmembrane helix</keyword>
<evidence type="ECO:0000256" key="7">
    <source>
        <dbReference type="RuleBase" id="RU363032"/>
    </source>
</evidence>
<dbReference type="InterPro" id="IPR045621">
    <property type="entry name" value="BPD_transp_1_N"/>
</dbReference>
<proteinExistence type="inferred from homology"/>
<dbReference type="PANTHER" id="PTHR43163:SF6">
    <property type="entry name" value="DIPEPTIDE TRANSPORT SYSTEM PERMEASE PROTEIN DPPB-RELATED"/>
    <property type="match status" value="1"/>
</dbReference>
<reference evidence="9 10" key="2">
    <citation type="submission" date="2020-06" db="EMBL/GenBank/DDBJ databases">
        <title>Complete Genome Sequence of Clostridium muelleri sp. nov. P21T, an Acid-Alcohol Producing Acetogen Isolated from Old Hay.</title>
        <authorList>
            <person name="Duncan K.E."/>
            <person name="Tanner R.S."/>
        </authorList>
    </citation>
    <scope>NUCLEOTIDE SEQUENCE [LARGE SCALE GENOMIC DNA]</scope>
    <source>
        <strain evidence="9 10">P21</strain>
    </source>
</reference>
<dbReference type="PANTHER" id="PTHR43163">
    <property type="entry name" value="DIPEPTIDE TRANSPORT SYSTEM PERMEASE PROTEIN DPPB-RELATED"/>
    <property type="match status" value="1"/>
</dbReference>
<dbReference type="CDD" id="cd06261">
    <property type="entry name" value="TM_PBP2"/>
    <property type="match status" value="1"/>
</dbReference>